<evidence type="ECO:0000259" key="7">
    <source>
        <dbReference type="Pfam" id="PF03714"/>
    </source>
</evidence>
<feature type="signal peptide" evidence="6">
    <location>
        <begin position="1"/>
        <end position="24"/>
    </location>
</feature>
<dbReference type="GO" id="GO:0016798">
    <property type="term" value="F:hydrolase activity, acting on glycosyl bonds"/>
    <property type="evidence" value="ECO:0007669"/>
    <property type="project" value="UniProtKB-KW"/>
</dbReference>
<dbReference type="Pfam" id="PF03714">
    <property type="entry name" value="PUD"/>
    <property type="match status" value="1"/>
</dbReference>
<keyword evidence="9" id="KW-1185">Reference proteome</keyword>
<dbReference type="SUPFAM" id="SSF49452">
    <property type="entry name" value="Starch-binding domain-like"/>
    <property type="match status" value="1"/>
</dbReference>
<dbReference type="RefSeq" id="WP_127194796.1">
    <property type="nucleotide sequence ID" value="NZ_RZNY01000037.1"/>
</dbReference>
<evidence type="ECO:0000313" key="9">
    <source>
        <dbReference type="Proteomes" id="UP000279446"/>
    </source>
</evidence>
<dbReference type="EMBL" id="RZNY01000037">
    <property type="protein sequence ID" value="RUT40357.1"/>
    <property type="molecule type" value="Genomic_DNA"/>
</dbReference>
<evidence type="ECO:0000256" key="5">
    <source>
        <dbReference type="SAM" id="Phobius"/>
    </source>
</evidence>
<dbReference type="AlphaFoldDB" id="A0A433XZD8"/>
<keyword evidence="5" id="KW-1133">Transmembrane helix</keyword>
<evidence type="ECO:0000313" key="8">
    <source>
        <dbReference type="EMBL" id="RUT40357.1"/>
    </source>
</evidence>
<dbReference type="InterPro" id="IPR005323">
    <property type="entry name" value="CBM41_pullulanase"/>
</dbReference>
<dbReference type="Gene3D" id="2.60.40.1110">
    <property type="match status" value="1"/>
</dbReference>
<dbReference type="InterPro" id="IPR013784">
    <property type="entry name" value="Carb-bd-like_fold"/>
</dbReference>
<dbReference type="OrthoDB" id="2678976at2"/>
<keyword evidence="2 6" id="KW-0732">Signal</keyword>
<accession>A0A433XZD8</accession>
<name>A0A433XZD8_9BACL</name>
<evidence type="ECO:0000256" key="3">
    <source>
        <dbReference type="ARBA" id="ARBA00022801"/>
    </source>
</evidence>
<sequence>MRSVLIGLVLTVICLILPMAEVHAEEAETTQVIIHYNPLEGDTTNWSLWVWGGDAEGARYPFTSVDENGVKTAEIKLLGQFSTVGFIVSTEDWVKDGGDQMINIVNGVGEVVVNGHGLDTAEGSGNAPKLWLIVGILLVIIYITVMEQLRRRRPVTV</sequence>
<proteinExistence type="inferred from homology"/>
<evidence type="ECO:0000256" key="4">
    <source>
        <dbReference type="ARBA" id="ARBA00023295"/>
    </source>
</evidence>
<keyword evidence="3" id="KW-0378">Hydrolase</keyword>
<gene>
    <name evidence="8" type="ORF">EJP82_25060</name>
</gene>
<evidence type="ECO:0000256" key="1">
    <source>
        <dbReference type="ARBA" id="ARBA00008061"/>
    </source>
</evidence>
<keyword evidence="5" id="KW-0812">Transmembrane</keyword>
<feature type="domain" description="Pullulanase carbohydrate-binding module 41" evidence="7">
    <location>
        <begin position="31"/>
        <end position="114"/>
    </location>
</feature>
<comment type="caution">
    <text evidence="8">The sequence shown here is derived from an EMBL/GenBank/DDBJ whole genome shotgun (WGS) entry which is preliminary data.</text>
</comment>
<organism evidence="8 9">
    <name type="scientific">Paenibacillus anaericanus</name>
    <dbReference type="NCBI Taxonomy" id="170367"/>
    <lineage>
        <taxon>Bacteria</taxon>
        <taxon>Bacillati</taxon>
        <taxon>Bacillota</taxon>
        <taxon>Bacilli</taxon>
        <taxon>Bacillales</taxon>
        <taxon>Paenibacillaceae</taxon>
        <taxon>Paenibacillus</taxon>
    </lineage>
</organism>
<dbReference type="GO" id="GO:0005975">
    <property type="term" value="P:carbohydrate metabolic process"/>
    <property type="evidence" value="ECO:0007669"/>
    <property type="project" value="InterPro"/>
</dbReference>
<evidence type="ECO:0000256" key="2">
    <source>
        <dbReference type="ARBA" id="ARBA00022729"/>
    </source>
</evidence>
<protein>
    <recommendedName>
        <fullName evidence="7">Pullulanase carbohydrate-binding module 41 domain-containing protein</fullName>
    </recommendedName>
</protein>
<evidence type="ECO:0000256" key="6">
    <source>
        <dbReference type="SAM" id="SignalP"/>
    </source>
</evidence>
<comment type="similarity">
    <text evidence="1">Belongs to the glycosyl hydrolase 13 family.</text>
</comment>
<keyword evidence="5" id="KW-0472">Membrane</keyword>
<keyword evidence="4" id="KW-0326">Glycosidase</keyword>
<reference evidence="8 9" key="1">
    <citation type="submission" date="2018-12" db="EMBL/GenBank/DDBJ databases">
        <authorList>
            <person name="Sun L."/>
            <person name="Chen Z."/>
        </authorList>
    </citation>
    <scope>NUCLEOTIDE SEQUENCE [LARGE SCALE GENOMIC DNA]</scope>
    <source>
        <strain evidence="8 9">DSM 15890</strain>
    </source>
</reference>
<feature type="chain" id="PRO_5019401066" description="Pullulanase carbohydrate-binding module 41 domain-containing protein" evidence="6">
    <location>
        <begin position="25"/>
        <end position="157"/>
    </location>
</feature>
<dbReference type="Proteomes" id="UP000279446">
    <property type="component" value="Unassembled WGS sequence"/>
</dbReference>
<feature type="transmembrane region" description="Helical" evidence="5">
    <location>
        <begin position="130"/>
        <end position="149"/>
    </location>
</feature>
<dbReference type="CDD" id="cd10315">
    <property type="entry name" value="CBM41_pullulanase"/>
    <property type="match status" value="1"/>
</dbReference>
<dbReference type="GO" id="GO:0030246">
    <property type="term" value="F:carbohydrate binding"/>
    <property type="evidence" value="ECO:0007669"/>
    <property type="project" value="InterPro"/>
</dbReference>